<proteinExistence type="predicted"/>
<evidence type="ECO:0000313" key="1">
    <source>
        <dbReference type="EMBL" id="OQR80781.1"/>
    </source>
</evidence>
<dbReference type="Proteomes" id="UP000243579">
    <property type="component" value="Unassembled WGS sequence"/>
</dbReference>
<name>A0A1V9Y4X9_ACHHY</name>
<reference evidence="1 2" key="1">
    <citation type="journal article" date="2014" name="Genome Biol. Evol.">
        <title>The secreted proteins of Achlya hypogyna and Thraustotheca clavata identify the ancestral oomycete secretome and reveal gene acquisitions by horizontal gene transfer.</title>
        <authorList>
            <person name="Misner I."/>
            <person name="Blouin N."/>
            <person name="Leonard G."/>
            <person name="Richards T.A."/>
            <person name="Lane C.E."/>
        </authorList>
    </citation>
    <scope>NUCLEOTIDE SEQUENCE [LARGE SCALE GENOMIC DNA]</scope>
    <source>
        <strain evidence="1 2">ATCC 48635</strain>
    </source>
</reference>
<dbReference type="AlphaFoldDB" id="A0A1V9Y4X9"/>
<sequence length="211" mass="23215">MHRGLVRMVSISPDMDTSESLPYVSAFVFDWANVLVPTSWLQGLSLGAAKEGPEMHLIGASLRQLDAQIVALLTHATRFGAVYVTASHTQQYLEQLCRALLPRTFQLLFHPAASVQLVCAPTTATATWYMQVLQAVYERMAGCDAPMSFVAVGHDHTWHWSLAQMGGRVVPKRLVLSALEPSLPDCIEKLKVLESLLDDMAFFAGPVNHVV</sequence>
<organism evidence="1 2">
    <name type="scientific">Achlya hypogyna</name>
    <name type="common">Oomycete</name>
    <name type="synonym">Protoachlya hypogyna</name>
    <dbReference type="NCBI Taxonomy" id="1202772"/>
    <lineage>
        <taxon>Eukaryota</taxon>
        <taxon>Sar</taxon>
        <taxon>Stramenopiles</taxon>
        <taxon>Oomycota</taxon>
        <taxon>Saprolegniomycetes</taxon>
        <taxon>Saprolegniales</taxon>
        <taxon>Achlyaceae</taxon>
        <taxon>Achlya</taxon>
    </lineage>
</organism>
<accession>A0A1V9Y4X9</accession>
<protein>
    <submittedName>
        <fullName evidence="1">Uncharacterized protein</fullName>
    </submittedName>
</protein>
<evidence type="ECO:0000313" key="2">
    <source>
        <dbReference type="Proteomes" id="UP000243579"/>
    </source>
</evidence>
<dbReference type="PANTHER" id="PTHR38899:SF1">
    <property type="entry name" value="PROTEIN KINASE"/>
    <property type="match status" value="1"/>
</dbReference>
<dbReference type="OrthoDB" id="58549at2759"/>
<comment type="caution">
    <text evidence="1">The sequence shown here is derived from an EMBL/GenBank/DDBJ whole genome shotgun (WGS) entry which is preliminary data.</text>
</comment>
<keyword evidence="2" id="KW-1185">Reference proteome</keyword>
<dbReference type="EMBL" id="JNBR01002871">
    <property type="protein sequence ID" value="OQR80781.1"/>
    <property type="molecule type" value="Genomic_DNA"/>
</dbReference>
<gene>
    <name evidence="1" type="ORF">ACHHYP_17208</name>
</gene>
<dbReference type="PANTHER" id="PTHR38899">
    <property type="entry name" value="DOMAIN OOKINETE PROTEIN, PUTATIVE-RELATED"/>
    <property type="match status" value="1"/>
</dbReference>